<dbReference type="Pfam" id="PF01545">
    <property type="entry name" value="Cation_efflux"/>
    <property type="match status" value="1"/>
</dbReference>
<keyword evidence="3" id="KW-0813">Transport</keyword>
<proteinExistence type="inferred from homology"/>
<evidence type="ECO:0000256" key="4">
    <source>
        <dbReference type="ARBA" id="ARBA00022692"/>
    </source>
</evidence>
<dbReference type="InterPro" id="IPR027469">
    <property type="entry name" value="Cation_efflux_TMD_sf"/>
</dbReference>
<dbReference type="InterPro" id="IPR002524">
    <property type="entry name" value="Cation_efflux"/>
</dbReference>
<feature type="transmembrane region" description="Helical" evidence="9">
    <location>
        <begin position="181"/>
        <end position="200"/>
    </location>
</feature>
<comment type="subcellular location">
    <subcellularLocation>
        <location evidence="1">Membrane</location>
        <topology evidence="1">Multi-pass membrane protein</topology>
    </subcellularLocation>
</comment>
<feature type="transmembrane region" description="Helical" evidence="9">
    <location>
        <begin position="45"/>
        <end position="65"/>
    </location>
</feature>
<dbReference type="Gene3D" id="1.20.1510.10">
    <property type="entry name" value="Cation efflux protein transmembrane domain"/>
    <property type="match status" value="1"/>
</dbReference>
<dbReference type="GO" id="GO:0005886">
    <property type="term" value="C:plasma membrane"/>
    <property type="evidence" value="ECO:0007669"/>
    <property type="project" value="TreeGrafter"/>
</dbReference>
<evidence type="ECO:0000256" key="2">
    <source>
        <dbReference type="ARBA" id="ARBA00008873"/>
    </source>
</evidence>
<dbReference type="EMBL" id="JACFXU010000013">
    <property type="protein sequence ID" value="MBA6411943.1"/>
    <property type="molecule type" value="Genomic_DNA"/>
</dbReference>
<evidence type="ECO:0000256" key="7">
    <source>
        <dbReference type="ARBA" id="ARBA00023065"/>
    </source>
</evidence>
<evidence type="ECO:0000259" key="10">
    <source>
        <dbReference type="Pfam" id="PF01545"/>
    </source>
</evidence>
<dbReference type="InterPro" id="IPR036837">
    <property type="entry name" value="Cation_efflux_CTD_sf"/>
</dbReference>
<feature type="transmembrane region" description="Helical" evidence="9">
    <location>
        <begin position="21"/>
        <end position="39"/>
    </location>
</feature>
<evidence type="ECO:0000313" key="12">
    <source>
        <dbReference type="EMBL" id="MBA6411943.1"/>
    </source>
</evidence>
<comment type="similarity">
    <text evidence="2">Belongs to the cation diffusion facilitator (CDF) transporter (TC 2.A.4) family. SLC30A subfamily.</text>
</comment>
<feature type="transmembrane region" description="Helical" evidence="9">
    <location>
        <begin position="153"/>
        <end position="175"/>
    </location>
</feature>
<keyword evidence="13" id="KW-1185">Reference proteome</keyword>
<dbReference type="Proteomes" id="UP000539350">
    <property type="component" value="Unassembled WGS sequence"/>
</dbReference>
<dbReference type="AlphaFoldDB" id="A0A7W2TU65"/>
<dbReference type="GO" id="GO:0005385">
    <property type="term" value="F:zinc ion transmembrane transporter activity"/>
    <property type="evidence" value="ECO:0007669"/>
    <property type="project" value="TreeGrafter"/>
</dbReference>
<keyword evidence="6 9" id="KW-1133">Transmembrane helix</keyword>
<evidence type="ECO:0000256" key="9">
    <source>
        <dbReference type="SAM" id="Phobius"/>
    </source>
</evidence>
<evidence type="ECO:0000256" key="1">
    <source>
        <dbReference type="ARBA" id="ARBA00004141"/>
    </source>
</evidence>
<keyword evidence="5" id="KW-0862">Zinc</keyword>
<evidence type="ECO:0000256" key="3">
    <source>
        <dbReference type="ARBA" id="ARBA00022448"/>
    </source>
</evidence>
<keyword evidence="8 9" id="KW-0472">Membrane</keyword>
<reference evidence="12 13" key="1">
    <citation type="submission" date="2020-07" db="EMBL/GenBank/DDBJ databases">
        <title>Halieaceae bacterium, F7430, whole genome shotgun sequencing project.</title>
        <authorList>
            <person name="Jiang S."/>
            <person name="Liu Z.W."/>
            <person name="Du Z.J."/>
        </authorList>
    </citation>
    <scope>NUCLEOTIDE SEQUENCE [LARGE SCALE GENOMIC DNA]</scope>
    <source>
        <strain evidence="12 13">F7430</strain>
    </source>
</reference>
<feature type="transmembrane region" description="Helical" evidence="9">
    <location>
        <begin position="117"/>
        <end position="141"/>
    </location>
</feature>
<name>A0A7W2TU65_9GAMM</name>
<evidence type="ECO:0000256" key="8">
    <source>
        <dbReference type="ARBA" id="ARBA00023136"/>
    </source>
</evidence>
<feature type="domain" description="Cation efflux protein cytoplasmic" evidence="11">
    <location>
        <begin position="214"/>
        <end position="289"/>
    </location>
</feature>
<keyword evidence="4 9" id="KW-0812">Transmembrane</keyword>
<dbReference type="SUPFAM" id="SSF161111">
    <property type="entry name" value="Cation efflux protein transmembrane domain-like"/>
    <property type="match status" value="1"/>
</dbReference>
<dbReference type="PANTHER" id="PTHR11562:SF17">
    <property type="entry name" value="RE54080P-RELATED"/>
    <property type="match status" value="1"/>
</dbReference>
<comment type="caution">
    <text evidence="12">The sequence shown here is derived from an EMBL/GenBank/DDBJ whole genome shotgun (WGS) entry which is preliminary data.</text>
</comment>
<evidence type="ECO:0000256" key="5">
    <source>
        <dbReference type="ARBA" id="ARBA00022906"/>
    </source>
</evidence>
<sequence length="309" mass="33862">MSQHHHHVHIDPKDGDKRVAIAIWANGLLTIAQVIGGIMSGSLALIADAVHNFSDMASLIIAFAARKIARRPADPKMTFGYGRVEVVAALINYTSLIIIGLYLAYEGVLRLFDPPAVAGWGLVILGGIALVIDTLTAALTYSMQKDSVNIRALFLHNLSDALSSVAVVLGGIFILLYDIAWVDPAVTLLIAVYILWLSFAEIGKPIRTLMLGSPPDVDTDEVIALIESIDGVERVHHAHFWEMQEHQAALDIHIVIKEGCWSDYDLIKHTIKTRIDKEFGISHSTIELEYSNAKHKSASLIDHQCYSGS</sequence>
<dbReference type="InterPro" id="IPR058533">
    <property type="entry name" value="Cation_efflux_TM"/>
</dbReference>
<evidence type="ECO:0000259" key="11">
    <source>
        <dbReference type="Pfam" id="PF16916"/>
    </source>
</evidence>
<dbReference type="PANTHER" id="PTHR11562">
    <property type="entry name" value="CATION EFFLUX PROTEIN/ ZINC TRANSPORTER"/>
    <property type="match status" value="1"/>
</dbReference>
<feature type="domain" description="Cation efflux protein transmembrane" evidence="10">
    <location>
        <begin position="20"/>
        <end position="210"/>
    </location>
</feature>
<keyword evidence="5" id="KW-0864">Zinc transport</keyword>
<evidence type="ECO:0000256" key="6">
    <source>
        <dbReference type="ARBA" id="ARBA00022989"/>
    </source>
</evidence>
<keyword evidence="7" id="KW-0406">Ion transport</keyword>
<organism evidence="12 13">
    <name type="scientific">Sediminihaliea albiluteola</name>
    <dbReference type="NCBI Taxonomy" id="2758564"/>
    <lineage>
        <taxon>Bacteria</taxon>
        <taxon>Pseudomonadati</taxon>
        <taxon>Pseudomonadota</taxon>
        <taxon>Gammaproteobacteria</taxon>
        <taxon>Cellvibrionales</taxon>
        <taxon>Halieaceae</taxon>
        <taxon>Sediminihaliea</taxon>
    </lineage>
</organism>
<gene>
    <name evidence="12" type="ORF">H2508_02315</name>
</gene>
<evidence type="ECO:0000313" key="13">
    <source>
        <dbReference type="Proteomes" id="UP000539350"/>
    </source>
</evidence>
<dbReference type="Pfam" id="PF16916">
    <property type="entry name" value="ZT_dimer"/>
    <property type="match status" value="1"/>
</dbReference>
<dbReference type="RefSeq" id="WP_182168783.1">
    <property type="nucleotide sequence ID" value="NZ_JACFXU010000013.1"/>
</dbReference>
<dbReference type="NCBIfam" id="TIGR01297">
    <property type="entry name" value="CDF"/>
    <property type="match status" value="1"/>
</dbReference>
<feature type="transmembrane region" description="Helical" evidence="9">
    <location>
        <begin position="86"/>
        <end position="105"/>
    </location>
</feature>
<protein>
    <submittedName>
        <fullName evidence="12">Cation transporter</fullName>
    </submittedName>
</protein>
<dbReference type="InterPro" id="IPR027470">
    <property type="entry name" value="Cation_efflux_CTD"/>
</dbReference>
<accession>A0A7W2TU65</accession>
<dbReference type="SUPFAM" id="SSF160240">
    <property type="entry name" value="Cation efflux protein cytoplasmic domain-like"/>
    <property type="match status" value="1"/>
</dbReference>
<dbReference type="InterPro" id="IPR050681">
    <property type="entry name" value="CDF/SLC30A"/>
</dbReference>